<dbReference type="Pfam" id="PF01451">
    <property type="entry name" value="LMWPc"/>
    <property type="match status" value="1"/>
</dbReference>
<keyword evidence="8" id="KW-1185">Reference proteome</keyword>
<evidence type="ECO:0000256" key="1">
    <source>
        <dbReference type="ARBA" id="ARBA00011063"/>
    </source>
</evidence>
<dbReference type="InterPro" id="IPR023485">
    <property type="entry name" value="Ptyr_pPase"/>
</dbReference>
<feature type="active site" description="Nucleophile" evidence="4">
    <location>
        <position position="8"/>
    </location>
</feature>
<feature type="active site" evidence="4">
    <location>
        <position position="14"/>
    </location>
</feature>
<feature type="coiled-coil region" evidence="5">
    <location>
        <begin position="106"/>
        <end position="136"/>
    </location>
</feature>
<evidence type="ECO:0000259" key="6">
    <source>
        <dbReference type="SMART" id="SM00226"/>
    </source>
</evidence>
<dbReference type="PANTHER" id="PTHR11717">
    <property type="entry name" value="LOW MOLECULAR WEIGHT PROTEIN TYROSINE PHOSPHATASE"/>
    <property type="match status" value="1"/>
</dbReference>
<dbReference type="InterPro" id="IPR036196">
    <property type="entry name" value="Ptyr_pPase_sf"/>
</dbReference>
<dbReference type="CDD" id="cd16344">
    <property type="entry name" value="LMWPAP"/>
    <property type="match status" value="1"/>
</dbReference>
<dbReference type="Proteomes" id="UP000683139">
    <property type="component" value="Unassembled WGS sequence"/>
</dbReference>
<evidence type="ECO:0000256" key="4">
    <source>
        <dbReference type="PIRSR" id="PIRSR617867-1"/>
    </source>
</evidence>
<gene>
    <name evidence="7" type="ORF">J40TS1_46770</name>
</gene>
<proteinExistence type="inferred from homology"/>
<protein>
    <submittedName>
        <fullName evidence="7">Protein-tyrosine-phosphatase</fullName>
    </submittedName>
</protein>
<evidence type="ECO:0000313" key="8">
    <source>
        <dbReference type="Proteomes" id="UP000683139"/>
    </source>
</evidence>
<keyword evidence="3" id="KW-0904">Protein phosphatase</keyword>
<dbReference type="PANTHER" id="PTHR11717:SF31">
    <property type="entry name" value="LOW MOLECULAR WEIGHT PROTEIN-TYROSINE-PHOSPHATASE ETP-RELATED"/>
    <property type="match status" value="1"/>
</dbReference>
<dbReference type="InterPro" id="IPR017867">
    <property type="entry name" value="Tyr_phospatase_low_mol_wt"/>
</dbReference>
<name>A0A919YSR6_9BACL</name>
<dbReference type="PRINTS" id="PR00719">
    <property type="entry name" value="LMWPTPASE"/>
</dbReference>
<evidence type="ECO:0000256" key="2">
    <source>
        <dbReference type="ARBA" id="ARBA00022801"/>
    </source>
</evidence>
<organism evidence="7 8">
    <name type="scientific">Paenibacillus montaniterrae</name>
    <dbReference type="NCBI Taxonomy" id="429341"/>
    <lineage>
        <taxon>Bacteria</taxon>
        <taxon>Bacillati</taxon>
        <taxon>Bacillota</taxon>
        <taxon>Bacilli</taxon>
        <taxon>Bacillales</taxon>
        <taxon>Paenibacillaceae</taxon>
        <taxon>Paenibacillus</taxon>
    </lineage>
</organism>
<accession>A0A919YSR6</accession>
<dbReference type="EMBL" id="BOSE01000012">
    <property type="protein sequence ID" value="GIP19035.1"/>
    <property type="molecule type" value="Genomic_DNA"/>
</dbReference>
<dbReference type="GO" id="GO:0004725">
    <property type="term" value="F:protein tyrosine phosphatase activity"/>
    <property type="evidence" value="ECO:0007669"/>
    <property type="project" value="InterPro"/>
</dbReference>
<dbReference type="Gene3D" id="3.40.50.2300">
    <property type="match status" value="1"/>
</dbReference>
<sequence>MKRILFLCTGNTCRSPMAEAFLKGLAHEKGLILAVRSAGISTVDGLPVSTNSKHALERRGIQHQGSSVAMNEEALHWADLILTMTTSHKREVMRRYPEVMDKLYTLKEYAYMDDQLQAKLNELEELYSELQMQQLLGQPIDEEKRKRAQKLELSMPSFDIADPFGGSQSIYDACADELEDAIFKLVDKLLAIRSSESS</sequence>
<evidence type="ECO:0000256" key="3">
    <source>
        <dbReference type="ARBA" id="ARBA00022912"/>
    </source>
</evidence>
<keyword evidence="5" id="KW-0175">Coiled coil</keyword>
<comment type="caution">
    <text evidence="7">The sequence shown here is derived from an EMBL/GenBank/DDBJ whole genome shotgun (WGS) entry which is preliminary data.</text>
</comment>
<feature type="domain" description="Phosphotyrosine protein phosphatase I" evidence="6">
    <location>
        <begin position="2"/>
        <end position="188"/>
    </location>
</feature>
<evidence type="ECO:0000256" key="5">
    <source>
        <dbReference type="SAM" id="Coils"/>
    </source>
</evidence>
<reference evidence="7" key="1">
    <citation type="submission" date="2021-03" db="EMBL/GenBank/DDBJ databases">
        <title>Antimicrobial resistance genes in bacteria isolated from Japanese honey, and their potential for conferring macrolide and lincosamide resistance in the American foulbrood pathogen Paenibacillus larvae.</title>
        <authorList>
            <person name="Okamoto M."/>
            <person name="Kumagai M."/>
            <person name="Kanamori H."/>
            <person name="Takamatsu D."/>
        </authorList>
    </citation>
    <scope>NUCLEOTIDE SEQUENCE</scope>
    <source>
        <strain evidence="7">J40TS1</strain>
    </source>
</reference>
<dbReference type="SUPFAM" id="SSF52788">
    <property type="entry name" value="Phosphotyrosine protein phosphatases I"/>
    <property type="match status" value="1"/>
</dbReference>
<keyword evidence="2" id="KW-0378">Hydrolase</keyword>
<dbReference type="SMART" id="SM00226">
    <property type="entry name" value="LMWPc"/>
    <property type="match status" value="1"/>
</dbReference>
<dbReference type="AlphaFoldDB" id="A0A919YSR6"/>
<evidence type="ECO:0000313" key="7">
    <source>
        <dbReference type="EMBL" id="GIP19035.1"/>
    </source>
</evidence>
<dbReference type="RefSeq" id="WP_213519695.1">
    <property type="nucleotide sequence ID" value="NZ_BOSE01000012.1"/>
</dbReference>
<dbReference type="InterPro" id="IPR050438">
    <property type="entry name" value="LMW_PTPase"/>
</dbReference>
<comment type="similarity">
    <text evidence="1">Belongs to the low molecular weight phosphotyrosine protein phosphatase family.</text>
</comment>